<keyword evidence="3" id="KW-0378">Hydrolase</keyword>
<dbReference type="SMART" id="SM00228">
    <property type="entry name" value="PDZ"/>
    <property type="match status" value="1"/>
</dbReference>
<organism evidence="5 6">
    <name type="scientific">Candidatus Faecalibacterium intestinavium</name>
    <dbReference type="NCBI Taxonomy" id="2838580"/>
    <lineage>
        <taxon>Bacteria</taxon>
        <taxon>Bacillati</taxon>
        <taxon>Bacillota</taxon>
        <taxon>Clostridia</taxon>
        <taxon>Eubacteriales</taxon>
        <taxon>Oscillospiraceae</taxon>
        <taxon>Faecalibacterium</taxon>
    </lineage>
</organism>
<name>A0A9E2NSA3_9FIRM</name>
<dbReference type="InterPro" id="IPR043504">
    <property type="entry name" value="Peptidase_S1_PA_chymotrypsin"/>
</dbReference>
<dbReference type="InterPro" id="IPR001478">
    <property type="entry name" value="PDZ"/>
</dbReference>
<dbReference type="GO" id="GO:0006508">
    <property type="term" value="P:proteolysis"/>
    <property type="evidence" value="ECO:0007669"/>
    <property type="project" value="UniProtKB-KW"/>
</dbReference>
<dbReference type="Proteomes" id="UP000824178">
    <property type="component" value="Unassembled WGS sequence"/>
</dbReference>
<evidence type="ECO:0000256" key="2">
    <source>
        <dbReference type="ARBA" id="ARBA00022670"/>
    </source>
</evidence>
<dbReference type="CDD" id="cd06779">
    <property type="entry name" value="cpPDZ_Deg_HtrA-like"/>
    <property type="match status" value="1"/>
</dbReference>
<evidence type="ECO:0000256" key="3">
    <source>
        <dbReference type="ARBA" id="ARBA00022801"/>
    </source>
</evidence>
<evidence type="ECO:0000259" key="4">
    <source>
        <dbReference type="PROSITE" id="PS50106"/>
    </source>
</evidence>
<dbReference type="AlphaFoldDB" id="A0A9E2NSA3"/>
<dbReference type="SUPFAM" id="SSF50494">
    <property type="entry name" value="Trypsin-like serine proteases"/>
    <property type="match status" value="1"/>
</dbReference>
<dbReference type="Pfam" id="PF13365">
    <property type="entry name" value="Trypsin_2"/>
    <property type="match status" value="1"/>
</dbReference>
<dbReference type="Gene3D" id="2.30.42.10">
    <property type="match status" value="1"/>
</dbReference>
<dbReference type="InterPro" id="IPR009003">
    <property type="entry name" value="Peptidase_S1_PA"/>
</dbReference>
<comment type="similarity">
    <text evidence="1">Belongs to the peptidase S1C family.</text>
</comment>
<dbReference type="Gene3D" id="2.40.10.10">
    <property type="entry name" value="Trypsin-like serine proteases"/>
    <property type="match status" value="2"/>
</dbReference>
<dbReference type="InterPro" id="IPR036034">
    <property type="entry name" value="PDZ_sf"/>
</dbReference>
<reference evidence="5" key="2">
    <citation type="submission" date="2021-04" db="EMBL/GenBank/DDBJ databases">
        <authorList>
            <person name="Gilroy R."/>
        </authorList>
    </citation>
    <scope>NUCLEOTIDE SEQUENCE</scope>
    <source>
        <strain evidence="5">742</strain>
    </source>
</reference>
<evidence type="ECO:0000313" key="6">
    <source>
        <dbReference type="Proteomes" id="UP000824178"/>
    </source>
</evidence>
<dbReference type="SUPFAM" id="SSF50156">
    <property type="entry name" value="PDZ domain-like"/>
    <property type="match status" value="1"/>
</dbReference>
<accession>A0A9E2NSA3</accession>
<dbReference type="Pfam" id="PF13180">
    <property type="entry name" value="PDZ_2"/>
    <property type="match status" value="1"/>
</dbReference>
<evidence type="ECO:0000256" key="1">
    <source>
        <dbReference type="ARBA" id="ARBA00010541"/>
    </source>
</evidence>
<proteinExistence type="inferred from homology"/>
<evidence type="ECO:0000313" key="5">
    <source>
        <dbReference type="EMBL" id="MBU3819774.1"/>
    </source>
</evidence>
<protein>
    <submittedName>
        <fullName evidence="5">Trypsin-like peptidase domain-containing protein</fullName>
    </submittedName>
</protein>
<dbReference type="PANTHER" id="PTHR43343:SF3">
    <property type="entry name" value="PROTEASE DO-LIKE 8, CHLOROPLASTIC"/>
    <property type="match status" value="1"/>
</dbReference>
<dbReference type="InterPro" id="IPR001940">
    <property type="entry name" value="Peptidase_S1C"/>
</dbReference>
<dbReference type="PROSITE" id="PS50106">
    <property type="entry name" value="PDZ"/>
    <property type="match status" value="1"/>
</dbReference>
<feature type="domain" description="PDZ" evidence="4">
    <location>
        <begin position="268"/>
        <end position="344"/>
    </location>
</feature>
<reference evidence="5" key="1">
    <citation type="journal article" date="2021" name="PeerJ">
        <title>Extensive microbial diversity within the chicken gut microbiome revealed by metagenomics and culture.</title>
        <authorList>
            <person name="Gilroy R."/>
            <person name="Ravi A."/>
            <person name="Getino M."/>
            <person name="Pursley I."/>
            <person name="Horton D.L."/>
            <person name="Alikhan N.F."/>
            <person name="Baker D."/>
            <person name="Gharbi K."/>
            <person name="Hall N."/>
            <person name="Watson M."/>
            <person name="Adriaenssens E.M."/>
            <person name="Foster-Nyarko E."/>
            <person name="Jarju S."/>
            <person name="Secka A."/>
            <person name="Antonio M."/>
            <person name="Oren A."/>
            <person name="Chaudhuri R.R."/>
            <person name="La Ragione R."/>
            <person name="Hildebrand F."/>
            <person name="Pallen M.J."/>
        </authorList>
    </citation>
    <scope>NUCLEOTIDE SEQUENCE</scope>
    <source>
        <strain evidence="5">742</strain>
    </source>
</reference>
<dbReference type="EMBL" id="JAHLFH010000110">
    <property type="protein sequence ID" value="MBU3819774.1"/>
    <property type="molecule type" value="Genomic_DNA"/>
</dbReference>
<dbReference type="GO" id="GO:0004252">
    <property type="term" value="F:serine-type endopeptidase activity"/>
    <property type="evidence" value="ECO:0007669"/>
    <property type="project" value="InterPro"/>
</dbReference>
<gene>
    <name evidence="5" type="ORF">H9864_05325</name>
</gene>
<feature type="non-terminal residue" evidence="5">
    <location>
        <position position="1"/>
    </location>
</feature>
<dbReference type="InterPro" id="IPR051201">
    <property type="entry name" value="Chloro_Bact_Ser_Proteases"/>
</dbReference>
<dbReference type="PRINTS" id="PR00834">
    <property type="entry name" value="PROTEASES2C"/>
</dbReference>
<dbReference type="PANTHER" id="PTHR43343">
    <property type="entry name" value="PEPTIDASE S12"/>
    <property type="match status" value="1"/>
</dbReference>
<sequence>AMGFAGGVVGSRFFGGPRVVLQSANRGEASSSAVSTSSSTAGSELSLSEVSALVSPSVVVITTEQVVYSSQWYWYGQGQVQSGAGSGVIISDDGYILTCAHVIEGASNITVTIGDTDYTAQVIGSDTVSDIAVIKIDATGLTPAAVGDSNSLVVGEEVVAVGNPLGTLGGTVTNGIISALNRSVSIQSGGSVVNMSLIQTNASVSPGNSGGGLFNMAGELIGIVNAKSSDADAEGLGFAIPINDAVEVAEDLLERGYVSGRPYLGITYLAVTDVNTAQQLGVSAYGVYIMEVVEGSPAAAAGLQPGDRVISVDNTEIAAQEDLGSVVQSHAAGDVLSITVARGGQMVTLSVTLGEQGAANASNS</sequence>
<comment type="caution">
    <text evidence="5">The sequence shown here is derived from an EMBL/GenBank/DDBJ whole genome shotgun (WGS) entry which is preliminary data.</text>
</comment>
<keyword evidence="2" id="KW-0645">Protease</keyword>